<reference evidence="12" key="1">
    <citation type="submission" date="2021-02" db="EMBL/GenBank/DDBJ databases">
        <authorList>
            <person name="Nowell W R."/>
        </authorList>
    </citation>
    <scope>NUCLEOTIDE SEQUENCE</scope>
</reference>
<name>A0A815D5C6_9BILA</name>
<dbReference type="GO" id="GO:0005886">
    <property type="term" value="C:plasma membrane"/>
    <property type="evidence" value="ECO:0007669"/>
    <property type="project" value="UniProtKB-SubCell"/>
</dbReference>
<accession>A0A815D5C6</accession>
<feature type="transmembrane region" description="Helical" evidence="10">
    <location>
        <begin position="6"/>
        <end position="39"/>
    </location>
</feature>
<dbReference type="Proteomes" id="UP000663860">
    <property type="component" value="Unassembled WGS sequence"/>
</dbReference>
<evidence type="ECO:0000256" key="3">
    <source>
        <dbReference type="ARBA" id="ARBA00022692"/>
    </source>
</evidence>
<dbReference type="InterPro" id="IPR000276">
    <property type="entry name" value="GPCR_Rhodpsn"/>
</dbReference>
<evidence type="ECO:0000256" key="7">
    <source>
        <dbReference type="ARBA" id="ARBA00023170"/>
    </source>
</evidence>
<dbReference type="GO" id="GO:0071880">
    <property type="term" value="P:adenylate cyclase-activating adrenergic receptor signaling pathway"/>
    <property type="evidence" value="ECO:0007669"/>
    <property type="project" value="TreeGrafter"/>
</dbReference>
<evidence type="ECO:0000256" key="1">
    <source>
        <dbReference type="ARBA" id="ARBA00004651"/>
    </source>
</evidence>
<dbReference type="Gene3D" id="1.20.1070.10">
    <property type="entry name" value="Rhodopsin 7-helix transmembrane proteins"/>
    <property type="match status" value="3"/>
</dbReference>
<comment type="subcellular location">
    <subcellularLocation>
        <location evidence="1">Cell membrane</location>
        <topology evidence="1">Multi-pass membrane protein</topology>
    </subcellularLocation>
</comment>
<keyword evidence="8 9" id="KW-0807">Transducer</keyword>
<evidence type="ECO:0000256" key="5">
    <source>
        <dbReference type="ARBA" id="ARBA00023040"/>
    </source>
</evidence>
<dbReference type="GO" id="GO:0043410">
    <property type="term" value="P:positive regulation of MAPK cascade"/>
    <property type="evidence" value="ECO:0007669"/>
    <property type="project" value="TreeGrafter"/>
</dbReference>
<dbReference type="AlphaFoldDB" id="A0A815D5C6"/>
<feature type="transmembrane region" description="Helical" evidence="10">
    <location>
        <begin position="129"/>
        <end position="150"/>
    </location>
</feature>
<proteinExistence type="inferred from homology"/>
<sequence length="635" mass="73330">MMDSSNSSSIIFSCFIGIGLSLIALITAFGNIIVLLAFYCDKKLRTVNDYFILNMAIADFLVGFFCIPFYIPFSLTRFWPFGELFCKIWVTIDDVATMASVINIVAISINRYWSIAYPLTYRKCVNQNLVYLVMIGVWCLSFINFAPGIWLMSLFDKGINVTNTTRSDCEGDYNNSFVYMLVAQFNYFIWPFIFLCVFNILIMLNIWKRSRKMSRLIACNQYTKGKDKNIGSSLLGTSNLEDDQHLSTVSKYHIHSSERYSSMIFKDNENIVPTSSSNKSFQYLCTQSNNKSSNISQHSVTTTREKSSNLIDSSRNRSVYINELTDNGLSSPIIESNRKSINVNFSSSRHCRNDSYIEYQIENEVNISRSNLTDISSSNRSQPKSRDYCPKRSRIARDRKAARSLFVLVIVFLIFLFPYVICATASTAGLTISKNISEISFWLLWMNSTFNPLLYPFIQIKYRRAYIQLYQSCLQCFSSSRSNQSNRKSINVNFSSSRHCRNDSYIEYQIENEVNISRSNLTDISSSNRSQPKPRDYCPKRSRIARDRKAARSLFVLVIVFLIFLFPYVICATASTAGLNISKNIFEISFWLLWMNSTFNPFLYPFIQIKYRRAYIQLYQSCLQCFSSSRSNRSL</sequence>
<evidence type="ECO:0000256" key="2">
    <source>
        <dbReference type="ARBA" id="ARBA00022475"/>
    </source>
</evidence>
<evidence type="ECO:0000313" key="12">
    <source>
        <dbReference type="EMBL" id="CAF1291720.1"/>
    </source>
</evidence>
<dbReference type="PANTHER" id="PTHR24248">
    <property type="entry name" value="ADRENERGIC RECEPTOR-RELATED G-PROTEIN COUPLED RECEPTOR"/>
    <property type="match status" value="1"/>
</dbReference>
<evidence type="ECO:0000259" key="11">
    <source>
        <dbReference type="PROSITE" id="PS50262"/>
    </source>
</evidence>
<dbReference type="GO" id="GO:0004930">
    <property type="term" value="F:G protein-coupled receptor activity"/>
    <property type="evidence" value="ECO:0007669"/>
    <property type="project" value="UniProtKB-KW"/>
</dbReference>
<keyword evidence="7 9" id="KW-0675">Receptor</keyword>
<dbReference type="SUPFAM" id="SSF81321">
    <property type="entry name" value="Family A G protein-coupled receptor-like"/>
    <property type="match status" value="2"/>
</dbReference>
<dbReference type="SMART" id="SM01381">
    <property type="entry name" value="7TM_GPCR_Srsx"/>
    <property type="match status" value="1"/>
</dbReference>
<dbReference type="Pfam" id="PF00001">
    <property type="entry name" value="7tm_1"/>
    <property type="match status" value="2"/>
</dbReference>
<feature type="transmembrane region" description="Helical" evidence="10">
    <location>
        <begin position="590"/>
        <end position="607"/>
    </location>
</feature>
<keyword evidence="2" id="KW-1003">Cell membrane</keyword>
<protein>
    <recommendedName>
        <fullName evidence="11">G-protein coupled receptors family 1 profile domain-containing protein</fullName>
    </recommendedName>
</protein>
<feature type="transmembrane region" description="Helical" evidence="10">
    <location>
        <begin position="88"/>
        <end position="109"/>
    </location>
</feature>
<dbReference type="PROSITE" id="PS50262">
    <property type="entry name" value="G_PROTEIN_RECEP_F1_2"/>
    <property type="match status" value="2"/>
</dbReference>
<comment type="similarity">
    <text evidence="9">Belongs to the G-protein coupled receptor 1 family.</text>
</comment>
<dbReference type="PROSITE" id="PS00237">
    <property type="entry name" value="G_PROTEIN_RECEP_F1_1"/>
    <property type="match status" value="1"/>
</dbReference>
<keyword evidence="5 9" id="KW-0297">G-protein coupled receptor</keyword>
<evidence type="ECO:0000256" key="6">
    <source>
        <dbReference type="ARBA" id="ARBA00023136"/>
    </source>
</evidence>
<keyword evidence="6 10" id="KW-0472">Membrane</keyword>
<organism evidence="12 13">
    <name type="scientific">Adineta steineri</name>
    <dbReference type="NCBI Taxonomy" id="433720"/>
    <lineage>
        <taxon>Eukaryota</taxon>
        <taxon>Metazoa</taxon>
        <taxon>Spiralia</taxon>
        <taxon>Gnathifera</taxon>
        <taxon>Rotifera</taxon>
        <taxon>Eurotatoria</taxon>
        <taxon>Bdelloidea</taxon>
        <taxon>Adinetida</taxon>
        <taxon>Adinetidae</taxon>
        <taxon>Adineta</taxon>
    </lineage>
</organism>
<comment type="caution">
    <text evidence="12">The sequence shown here is derived from an EMBL/GenBank/DDBJ whole genome shotgun (WGS) entry which is preliminary data.</text>
</comment>
<feature type="domain" description="G-protein coupled receptors family 1 profile" evidence="11">
    <location>
        <begin position="453"/>
        <end position="604"/>
    </location>
</feature>
<evidence type="ECO:0000256" key="10">
    <source>
        <dbReference type="SAM" id="Phobius"/>
    </source>
</evidence>
<keyword evidence="4 10" id="KW-1133">Transmembrane helix</keyword>
<dbReference type="PANTHER" id="PTHR24248:SF120">
    <property type="entry name" value="G-PROTEIN COUPLED RECEPTORS FAMILY 1 PROFILE DOMAIN-CONTAINING PROTEIN"/>
    <property type="match status" value="1"/>
</dbReference>
<dbReference type="PRINTS" id="PR00237">
    <property type="entry name" value="GPCRRHODOPSN"/>
</dbReference>
<gene>
    <name evidence="12" type="ORF">IZO911_LOCUS33551</name>
</gene>
<dbReference type="EMBL" id="CAJNOE010000622">
    <property type="protein sequence ID" value="CAF1291720.1"/>
    <property type="molecule type" value="Genomic_DNA"/>
</dbReference>
<evidence type="ECO:0000256" key="4">
    <source>
        <dbReference type="ARBA" id="ARBA00022989"/>
    </source>
</evidence>
<dbReference type="InterPro" id="IPR017452">
    <property type="entry name" value="GPCR_Rhodpsn_7TM"/>
</dbReference>
<evidence type="ECO:0000256" key="9">
    <source>
        <dbReference type="RuleBase" id="RU000688"/>
    </source>
</evidence>
<feature type="transmembrane region" description="Helical" evidence="10">
    <location>
        <begin position="401"/>
        <end position="421"/>
    </location>
</feature>
<evidence type="ECO:0000256" key="8">
    <source>
        <dbReference type="ARBA" id="ARBA00023224"/>
    </source>
</evidence>
<feature type="transmembrane region" description="Helical" evidence="10">
    <location>
        <begin position="441"/>
        <end position="458"/>
    </location>
</feature>
<feature type="transmembrane region" description="Helical" evidence="10">
    <location>
        <begin position="51"/>
        <end position="73"/>
    </location>
</feature>
<feature type="transmembrane region" description="Helical" evidence="10">
    <location>
        <begin position="550"/>
        <end position="570"/>
    </location>
</feature>
<evidence type="ECO:0000313" key="13">
    <source>
        <dbReference type="Proteomes" id="UP000663860"/>
    </source>
</evidence>
<feature type="transmembrane region" description="Helical" evidence="10">
    <location>
        <begin position="187"/>
        <end position="207"/>
    </location>
</feature>
<keyword evidence="3 9" id="KW-0812">Transmembrane</keyword>
<feature type="domain" description="G-protein coupled receptors family 1 profile" evidence="11">
    <location>
        <begin position="30"/>
        <end position="455"/>
    </location>
</feature>